<dbReference type="AlphaFoldDB" id="A0A371PYN2"/>
<evidence type="ECO:0000256" key="4">
    <source>
        <dbReference type="ARBA" id="ARBA00023002"/>
    </source>
</evidence>
<sequence length="343" mass="38912">MYVLTLHLQDDDVAAIHAVADELSRRYDSVESTEFQAESRLYADELPRRVRRALHEYRSTEKSGILVVTGLPVDDSALGATPADRRHKPVPSTSLRQDIAFYLIANLLGDPIGWATQQDGFIMHDVYPVQGFEHEQIGWGSEETLTWHTEDAFHPLRTDYLGLMCLRNPDGVETTACDIADVEIDDETREILSQERFRILPDDAHRIHGEAPRDESPREGALRERSRQRVASALESPDPVAVLFGDRDDPYLRIDPHYMQGVQGETEQQALETIGAAIDDAMSGVVLSPGDIVFIDNYRVVHGRKPFRARFDGTDRWLRRLNIARDLRKSREARLAATTRVIY</sequence>
<evidence type="ECO:0000256" key="5">
    <source>
        <dbReference type="ARBA" id="ARBA00023004"/>
    </source>
</evidence>
<dbReference type="GO" id="GO:0016491">
    <property type="term" value="F:oxidoreductase activity"/>
    <property type="evidence" value="ECO:0007669"/>
    <property type="project" value="UniProtKB-KW"/>
</dbReference>
<dbReference type="SUPFAM" id="SSF51197">
    <property type="entry name" value="Clavaminate synthase-like"/>
    <property type="match status" value="1"/>
</dbReference>
<organism evidence="10 11">
    <name type="scientific">Streptomyces inhibens</name>
    <dbReference type="NCBI Taxonomy" id="2293571"/>
    <lineage>
        <taxon>Bacteria</taxon>
        <taxon>Bacillati</taxon>
        <taxon>Actinomycetota</taxon>
        <taxon>Actinomycetes</taxon>
        <taxon>Kitasatosporales</taxon>
        <taxon>Streptomycetaceae</taxon>
        <taxon>Streptomyces</taxon>
    </lineage>
</organism>
<comment type="cofactor">
    <cofactor evidence="1">
        <name>Fe(2+)</name>
        <dbReference type="ChEBI" id="CHEBI:29033"/>
    </cofactor>
</comment>
<dbReference type="Proteomes" id="UP000262477">
    <property type="component" value="Unassembled WGS sequence"/>
</dbReference>
<dbReference type="InterPro" id="IPR050411">
    <property type="entry name" value="AlphaKG_dependent_hydroxylases"/>
</dbReference>
<keyword evidence="6" id="KW-0045">Antibiotic biosynthesis</keyword>
<dbReference type="PIRSF" id="PIRSF019543">
    <property type="entry name" value="Clavaminate_syn"/>
    <property type="match status" value="1"/>
</dbReference>
<reference evidence="10 11" key="1">
    <citation type="submission" date="2018-08" db="EMBL/GenBank/DDBJ databases">
        <title>Streptomyces NEAU-D10 sp. nov., a novel Actinomycete isolated from soil.</title>
        <authorList>
            <person name="Jin L."/>
        </authorList>
    </citation>
    <scope>NUCLEOTIDE SEQUENCE [LARGE SCALE GENOMIC DNA]</scope>
    <source>
        <strain evidence="10 11">NEAU-D10</strain>
    </source>
</reference>
<evidence type="ECO:0000256" key="6">
    <source>
        <dbReference type="ARBA" id="ARBA00023194"/>
    </source>
</evidence>
<keyword evidence="5 7" id="KW-0408">Iron</keyword>
<dbReference type="Pfam" id="PF02668">
    <property type="entry name" value="TauD"/>
    <property type="match status" value="1"/>
</dbReference>
<dbReference type="InterPro" id="IPR053447">
    <property type="entry name" value="Alpha-KG_dependent_hydroxylase"/>
</dbReference>
<dbReference type="EMBL" id="QUAC01000209">
    <property type="protein sequence ID" value="REK87550.1"/>
    <property type="molecule type" value="Genomic_DNA"/>
</dbReference>
<proteinExistence type="inferred from homology"/>
<feature type="binding site" evidence="7">
    <location>
        <position position="148"/>
    </location>
    <ligand>
        <name>Fe cation</name>
        <dbReference type="ChEBI" id="CHEBI:24875"/>
    </ligand>
</feature>
<comment type="caution">
    <text evidence="10">The sequence shown here is derived from an EMBL/GenBank/DDBJ whole genome shotgun (WGS) entry which is preliminary data.</text>
</comment>
<dbReference type="Gene3D" id="3.60.130.10">
    <property type="entry name" value="Clavaminate synthase-like"/>
    <property type="match status" value="1"/>
</dbReference>
<feature type="domain" description="TauD/TfdA-like" evidence="9">
    <location>
        <begin position="141"/>
        <end position="321"/>
    </location>
</feature>
<dbReference type="InterPro" id="IPR042098">
    <property type="entry name" value="TauD-like_sf"/>
</dbReference>
<keyword evidence="3 7" id="KW-0479">Metal-binding</keyword>
<protein>
    <submittedName>
        <fullName evidence="10">Arginine beta-hydroxylase, Fe(II)/alpha-ketoglutarate-dependent</fullName>
    </submittedName>
</protein>
<comment type="similarity">
    <text evidence="2">Belongs to the clavaminate synthase family.</text>
</comment>
<evidence type="ECO:0000256" key="3">
    <source>
        <dbReference type="ARBA" id="ARBA00022723"/>
    </source>
</evidence>
<evidence type="ECO:0000313" key="11">
    <source>
        <dbReference type="Proteomes" id="UP000262477"/>
    </source>
</evidence>
<dbReference type="GO" id="GO:0017000">
    <property type="term" value="P:antibiotic biosynthetic process"/>
    <property type="evidence" value="ECO:0007669"/>
    <property type="project" value="UniProtKB-KW"/>
</dbReference>
<dbReference type="PANTHER" id="PTHR10696:SF56">
    <property type="entry name" value="TAUD_TFDA-LIKE DOMAIN-CONTAINING PROTEIN"/>
    <property type="match status" value="1"/>
</dbReference>
<name>A0A371PYN2_STRIH</name>
<dbReference type="GO" id="GO:0005506">
    <property type="term" value="F:iron ion binding"/>
    <property type="evidence" value="ECO:0007669"/>
    <property type="project" value="InterPro"/>
</dbReference>
<gene>
    <name evidence="10" type="ORF">DY245_26100</name>
</gene>
<dbReference type="NCBIfam" id="NF041363">
    <property type="entry name" value="GntD_guanitoxin"/>
    <property type="match status" value="1"/>
</dbReference>
<keyword evidence="11" id="KW-1185">Reference proteome</keyword>
<keyword evidence="4" id="KW-0560">Oxidoreductase</keyword>
<feature type="binding site" evidence="7">
    <location>
        <position position="150"/>
    </location>
    <ligand>
        <name>Fe cation</name>
        <dbReference type="ChEBI" id="CHEBI:24875"/>
    </ligand>
</feature>
<accession>A0A371PYN2</accession>
<evidence type="ECO:0000256" key="8">
    <source>
        <dbReference type="SAM" id="MobiDB-lite"/>
    </source>
</evidence>
<evidence type="ECO:0000259" key="9">
    <source>
        <dbReference type="Pfam" id="PF02668"/>
    </source>
</evidence>
<evidence type="ECO:0000256" key="2">
    <source>
        <dbReference type="ARBA" id="ARBA00008425"/>
    </source>
</evidence>
<evidence type="ECO:0000313" key="10">
    <source>
        <dbReference type="EMBL" id="REK87550.1"/>
    </source>
</evidence>
<evidence type="ECO:0000256" key="1">
    <source>
        <dbReference type="ARBA" id="ARBA00001954"/>
    </source>
</evidence>
<dbReference type="PANTHER" id="PTHR10696">
    <property type="entry name" value="GAMMA-BUTYROBETAINE HYDROXYLASE-RELATED"/>
    <property type="match status" value="1"/>
</dbReference>
<dbReference type="InterPro" id="IPR014503">
    <property type="entry name" value="Clavaminate_syn-like"/>
</dbReference>
<evidence type="ECO:0000256" key="7">
    <source>
        <dbReference type="PIRSR" id="PIRSR019543-2"/>
    </source>
</evidence>
<dbReference type="InterPro" id="IPR003819">
    <property type="entry name" value="TauD/TfdA-like"/>
</dbReference>
<feature type="region of interest" description="Disordered" evidence="8">
    <location>
        <begin position="203"/>
        <end position="224"/>
    </location>
</feature>